<dbReference type="GO" id="GO:0051536">
    <property type="term" value="F:iron-sulfur cluster binding"/>
    <property type="evidence" value="ECO:0007669"/>
    <property type="project" value="UniProtKB-KW"/>
</dbReference>
<keyword evidence="6" id="KW-0411">Iron-sulfur</keyword>
<dbReference type="Pfam" id="PF13186">
    <property type="entry name" value="SPASM"/>
    <property type="match status" value="1"/>
</dbReference>
<evidence type="ECO:0000313" key="8">
    <source>
        <dbReference type="EMBL" id="AIH03732.1"/>
    </source>
</evidence>
<keyword evidence="9" id="KW-1185">Reference proteome</keyword>
<feature type="domain" description="Radical SAM core" evidence="7">
    <location>
        <begin position="1"/>
        <end position="214"/>
    </location>
</feature>
<accession>A0A075WYM0</accession>
<comment type="cofactor">
    <cofactor evidence="1">
        <name>[4Fe-4S] cluster</name>
        <dbReference type="ChEBI" id="CHEBI:49883"/>
    </cofactor>
</comment>
<dbReference type="CDD" id="cd21121">
    <property type="entry name" value="SPASM_Cmo-like"/>
    <property type="match status" value="1"/>
</dbReference>
<keyword evidence="2" id="KW-0004">4Fe-4S</keyword>
<organism evidence="8 9">
    <name type="scientific">Thermodesulfobacterium commune DSM 2178</name>
    <dbReference type="NCBI Taxonomy" id="289377"/>
    <lineage>
        <taxon>Bacteria</taxon>
        <taxon>Pseudomonadati</taxon>
        <taxon>Thermodesulfobacteriota</taxon>
        <taxon>Thermodesulfobacteria</taxon>
        <taxon>Thermodesulfobacteriales</taxon>
        <taxon>Thermodesulfobacteriaceae</taxon>
        <taxon>Thermodesulfobacterium</taxon>
    </lineage>
</organism>
<dbReference type="eggNOG" id="COG0535">
    <property type="taxonomic scope" value="Bacteria"/>
</dbReference>
<dbReference type="InterPro" id="IPR007197">
    <property type="entry name" value="rSAM"/>
</dbReference>
<dbReference type="CDD" id="cd01335">
    <property type="entry name" value="Radical_SAM"/>
    <property type="match status" value="1"/>
</dbReference>
<dbReference type="STRING" id="289377.HL41_02385"/>
<dbReference type="PROSITE" id="PS51918">
    <property type="entry name" value="RADICAL_SAM"/>
    <property type="match status" value="1"/>
</dbReference>
<dbReference type="HOGENOM" id="CLU_009273_1_1_0"/>
<dbReference type="InterPro" id="IPR023885">
    <property type="entry name" value="4Fe4S-binding_SPASM_dom"/>
</dbReference>
<dbReference type="PANTHER" id="PTHR11228:SF7">
    <property type="entry name" value="PQQA PEPTIDE CYCLASE"/>
    <property type="match status" value="1"/>
</dbReference>
<keyword evidence="3" id="KW-0949">S-adenosyl-L-methionine</keyword>
<name>A0A075WYM0_9BACT</name>
<evidence type="ECO:0000256" key="4">
    <source>
        <dbReference type="ARBA" id="ARBA00022723"/>
    </source>
</evidence>
<dbReference type="SMART" id="SM00729">
    <property type="entry name" value="Elp3"/>
    <property type="match status" value="1"/>
</dbReference>
<keyword evidence="5" id="KW-0408">Iron</keyword>
<dbReference type="Proteomes" id="UP000028481">
    <property type="component" value="Chromosome"/>
</dbReference>
<evidence type="ECO:0000256" key="1">
    <source>
        <dbReference type="ARBA" id="ARBA00001966"/>
    </source>
</evidence>
<dbReference type="InterPro" id="IPR006638">
    <property type="entry name" value="Elp3/MiaA/NifB-like_rSAM"/>
</dbReference>
<evidence type="ECO:0000256" key="6">
    <source>
        <dbReference type="ARBA" id="ARBA00023014"/>
    </source>
</evidence>
<dbReference type="PaxDb" id="289377-HL41_02385"/>
<sequence>MIFEKLYLELTNRCNLNCKICYRHGWEETLQDLDFFLLEKIYKEIKDIDLKEIVLGGIGEPLFYPYINETIELFSKFNLTLTTNGSLLKDDLLEIVATKIKKLVVSIDGSFEAYEKIRGYPLTHLIENLKNLNKIKQELRSEYPFLLVEFVLSKENQEELLKMIDLCDEIKAYQLIISQLVPQVESNKDNILYKKYLNQELKDLFEKVKLYALRSGLKLVLPKVELKTERYCPFIEEKALVVGSDGKVYPCYRFSHNMTEYVFGRKKRIYKHPFGDLREKSLKEIFQSPQYRDFYYRIYANRYPSCIDCDLVDGCELVKTSECDCYALMPSCGDCLWSRGFALCP</sequence>
<dbReference type="InterPro" id="IPR013785">
    <property type="entry name" value="Aldolase_TIM"/>
</dbReference>
<evidence type="ECO:0000259" key="7">
    <source>
        <dbReference type="PROSITE" id="PS51918"/>
    </source>
</evidence>
<dbReference type="InterPro" id="IPR050377">
    <property type="entry name" value="Radical_SAM_PqqE_MftC-like"/>
</dbReference>
<dbReference type="SFLD" id="SFLDG01387">
    <property type="entry name" value="BtrN-like_SPASM_domain_contain"/>
    <property type="match status" value="1"/>
</dbReference>
<dbReference type="SFLD" id="SFLDG01067">
    <property type="entry name" value="SPASM/twitch_domain_containing"/>
    <property type="match status" value="1"/>
</dbReference>
<dbReference type="NCBIfam" id="TIGR04317">
    <property type="entry name" value="W_rSAM_matur"/>
    <property type="match status" value="1"/>
</dbReference>
<evidence type="ECO:0000313" key="9">
    <source>
        <dbReference type="Proteomes" id="UP000028481"/>
    </source>
</evidence>
<proteinExistence type="predicted"/>
<dbReference type="Pfam" id="PF04055">
    <property type="entry name" value="Radical_SAM"/>
    <property type="match status" value="1"/>
</dbReference>
<dbReference type="Gene3D" id="3.20.20.70">
    <property type="entry name" value="Aldolase class I"/>
    <property type="match status" value="1"/>
</dbReference>
<evidence type="ECO:0000256" key="3">
    <source>
        <dbReference type="ARBA" id="ARBA00022691"/>
    </source>
</evidence>
<protein>
    <submittedName>
        <fullName evidence="8">Radical SAM protein</fullName>
    </submittedName>
</protein>
<dbReference type="InterPro" id="IPR027604">
    <property type="entry name" value="W_rSAM_matur"/>
</dbReference>
<evidence type="ECO:0000256" key="5">
    <source>
        <dbReference type="ARBA" id="ARBA00023004"/>
    </source>
</evidence>
<dbReference type="PANTHER" id="PTHR11228">
    <property type="entry name" value="RADICAL SAM DOMAIN PROTEIN"/>
    <property type="match status" value="1"/>
</dbReference>
<keyword evidence="4" id="KW-0479">Metal-binding</keyword>
<dbReference type="InterPro" id="IPR034391">
    <property type="entry name" value="AdoMet-like_SPASM_containing"/>
</dbReference>
<dbReference type="KEGG" id="tcm:HL41_02385"/>
<dbReference type="SFLD" id="SFLDF00570">
    <property type="entry name" value="tungsten_cofactor_oxidoreducas"/>
    <property type="match status" value="1"/>
</dbReference>
<dbReference type="OrthoDB" id="9810775at2"/>
<dbReference type="AlphaFoldDB" id="A0A075WYM0"/>
<dbReference type="InterPro" id="IPR058240">
    <property type="entry name" value="rSAM_sf"/>
</dbReference>
<dbReference type="SUPFAM" id="SSF102114">
    <property type="entry name" value="Radical SAM enzymes"/>
    <property type="match status" value="1"/>
</dbReference>
<evidence type="ECO:0000256" key="2">
    <source>
        <dbReference type="ARBA" id="ARBA00022485"/>
    </source>
</evidence>
<dbReference type="SFLD" id="SFLDS00029">
    <property type="entry name" value="Radical_SAM"/>
    <property type="match status" value="1"/>
</dbReference>
<gene>
    <name evidence="8" type="ORF">HL41_02385</name>
</gene>
<reference evidence="8 9" key="1">
    <citation type="journal article" date="2015" name="Genome Announc.">
        <title>Genome Sequence of a Sulfate-Reducing Thermophilic Bacterium, Thermodesulfobacterium commune DSM 2178T (Phylum Thermodesulfobacteria).</title>
        <authorList>
            <person name="Bhatnagar S."/>
            <person name="Badger J.H."/>
            <person name="Madupu R."/>
            <person name="Khouri H.M."/>
            <person name="O'Connor E.M."/>
            <person name="Robb F.T."/>
            <person name="Ward N.L."/>
            <person name="Eisen J.A."/>
        </authorList>
    </citation>
    <scope>NUCLEOTIDE SEQUENCE [LARGE SCALE GENOMIC DNA]</scope>
    <source>
        <strain evidence="8 9">DSM 2178</strain>
    </source>
</reference>
<dbReference type="EMBL" id="CP008796">
    <property type="protein sequence ID" value="AIH03732.1"/>
    <property type="molecule type" value="Genomic_DNA"/>
</dbReference>
<dbReference type="RefSeq" id="WP_038061095.1">
    <property type="nucleotide sequence ID" value="NZ_CP008796.1"/>
</dbReference>
<dbReference type="GO" id="GO:0046872">
    <property type="term" value="F:metal ion binding"/>
    <property type="evidence" value="ECO:0007669"/>
    <property type="project" value="UniProtKB-KW"/>
</dbReference>
<dbReference type="GO" id="GO:0003824">
    <property type="term" value="F:catalytic activity"/>
    <property type="evidence" value="ECO:0007669"/>
    <property type="project" value="InterPro"/>
</dbReference>